<gene>
    <name evidence="2" type="ORF">A3B25_01140</name>
</gene>
<dbReference type="InterPro" id="IPR010791">
    <property type="entry name" value="AttH_dom"/>
</dbReference>
<dbReference type="Gene3D" id="2.40.370.10">
    <property type="entry name" value="AttH-like domain"/>
    <property type="match status" value="2"/>
</dbReference>
<dbReference type="PANTHER" id="PTHR38591">
    <property type="entry name" value="HYDROLASE"/>
    <property type="match status" value="1"/>
</dbReference>
<sequence length="354" mass="40257">MKKSPEIKFPDDEGSHRANVEWWYWNGHLHDTAGKKYAFMNCLFKINPLKIQLPFPSLSAHKTEWYFAHSIVSDIDTQKSYPAIDPVCIVSRDSFENKKLSVRYSSPFELSKNAASEMRAVAPNHYHVKNNQLDLSFISKKPPLFENGTGLLRLGAAEVYYYSLTHLETKGTIVVDGKHIPVEGTSWFDHEWSDTEESKIAWTWFSIQLESNIEIICFALTQGNNELRLASVMLENGGTLHTNGLTLTDRKDYWVSPKTEASYPLSWDISIPEHKIELTTAPLIREQEMLYGFINYWEGPIAVAGTFRGKKVSGQGFLELVGCPIKESRLSIVRQEINEVARKIAASRKAKIAK</sequence>
<evidence type="ECO:0000313" key="2">
    <source>
        <dbReference type="EMBL" id="OGZ52836.1"/>
    </source>
</evidence>
<dbReference type="Pfam" id="PF17186">
    <property type="entry name" value="Lipocalin_9"/>
    <property type="match status" value="1"/>
</dbReference>
<dbReference type="EMBL" id="MHNW01000038">
    <property type="protein sequence ID" value="OGZ52836.1"/>
    <property type="molecule type" value="Genomic_DNA"/>
</dbReference>
<feature type="domain" description="AttH" evidence="1">
    <location>
        <begin position="20"/>
        <end position="194"/>
    </location>
</feature>
<evidence type="ECO:0000259" key="1">
    <source>
        <dbReference type="Pfam" id="PF07143"/>
    </source>
</evidence>
<dbReference type="SUPFAM" id="SSF159245">
    <property type="entry name" value="AttH-like"/>
    <property type="match status" value="1"/>
</dbReference>
<proteinExistence type="predicted"/>
<dbReference type="PANTHER" id="PTHR38591:SF1">
    <property type="entry name" value="BLL1000 PROTEIN"/>
    <property type="match status" value="1"/>
</dbReference>
<dbReference type="AlphaFoldDB" id="A0A1G2GRL2"/>
<protein>
    <recommendedName>
        <fullName evidence="1">AttH domain-containing protein</fullName>
    </recommendedName>
</protein>
<dbReference type="STRING" id="1802126.A3B25_01140"/>
<evidence type="ECO:0000313" key="3">
    <source>
        <dbReference type="Proteomes" id="UP000179106"/>
    </source>
</evidence>
<dbReference type="InterPro" id="IPR023374">
    <property type="entry name" value="AttH-like_dom_sf"/>
</dbReference>
<accession>A0A1G2GRL2</accession>
<reference evidence="2 3" key="1">
    <citation type="journal article" date="2016" name="Nat. Commun.">
        <title>Thousands of microbial genomes shed light on interconnected biogeochemical processes in an aquifer system.</title>
        <authorList>
            <person name="Anantharaman K."/>
            <person name="Brown C.T."/>
            <person name="Hug L.A."/>
            <person name="Sharon I."/>
            <person name="Castelle C.J."/>
            <person name="Probst A.J."/>
            <person name="Thomas B.C."/>
            <person name="Singh A."/>
            <person name="Wilkins M.J."/>
            <person name="Karaoz U."/>
            <person name="Brodie E.L."/>
            <person name="Williams K.H."/>
            <person name="Hubbard S.S."/>
            <person name="Banfield J.F."/>
        </authorList>
    </citation>
    <scope>NUCLEOTIDE SEQUENCE [LARGE SCALE GENOMIC DNA]</scope>
</reference>
<name>A0A1G2GRL2_9BACT</name>
<comment type="caution">
    <text evidence="2">The sequence shown here is derived from an EMBL/GenBank/DDBJ whole genome shotgun (WGS) entry which is preliminary data.</text>
</comment>
<dbReference type="Proteomes" id="UP000179106">
    <property type="component" value="Unassembled WGS sequence"/>
</dbReference>
<dbReference type="Pfam" id="PF07143">
    <property type="entry name" value="CrtC"/>
    <property type="match status" value="1"/>
</dbReference>
<organism evidence="2 3">
    <name type="scientific">Candidatus Ryanbacteria bacterium RIFCSPLOWO2_01_FULL_48_26</name>
    <dbReference type="NCBI Taxonomy" id="1802126"/>
    <lineage>
        <taxon>Bacteria</taxon>
        <taxon>Candidatus Ryaniibacteriota</taxon>
    </lineage>
</organism>